<name>A0A1I2LTR0_9BACT</name>
<dbReference type="Proteomes" id="UP000198964">
    <property type="component" value="Unassembled WGS sequence"/>
</dbReference>
<dbReference type="EMBL" id="FONW01000017">
    <property type="protein sequence ID" value="SFF81790.1"/>
    <property type="molecule type" value="Genomic_DNA"/>
</dbReference>
<accession>A0A1I2LTR0</accession>
<sequence>MRQIYGQLTAELKNHTTPKTVGKDPGYRINSFRELVEQVAKLSYLNKDYLLFYRGQKNDYQNKAGVSTFYPTIYRGEYLTQQELNYRFDLLKSACKLLVQEFKSQKIEGYHELQRKKYIQWSVLQHYEVTGTPLSDVTQSLRVACSFAQLYNENETAFIYVFGLPYYSNRISINSEHDLVNIRLLSITPPSALRPYFQEGYLVGTEDITNEYVNKGELDLNQRLIAKFEIPNSDEFWNAEFDRIPENALYPDNDIIKDICDNLKLDLQPEVEDSDLGLFLKLWTEIESIILERAKKYQRNVFNMRKALFILMENEEQTYNYLKELDYLRNFRNKLVHNPASIRKDDIRKMTENLEYLMNELKKAHNILYK</sequence>
<dbReference type="Pfam" id="PF08867">
    <property type="entry name" value="FRG"/>
    <property type="match status" value="1"/>
</dbReference>
<organism evidence="2 3">
    <name type="scientific">Sunxiuqinia elliptica</name>
    <dbReference type="NCBI Taxonomy" id="655355"/>
    <lineage>
        <taxon>Bacteria</taxon>
        <taxon>Pseudomonadati</taxon>
        <taxon>Bacteroidota</taxon>
        <taxon>Bacteroidia</taxon>
        <taxon>Marinilabiliales</taxon>
        <taxon>Prolixibacteraceae</taxon>
        <taxon>Sunxiuqinia</taxon>
    </lineage>
</organism>
<dbReference type="RefSeq" id="WP_093921578.1">
    <property type="nucleotide sequence ID" value="NZ_FONW01000017.1"/>
</dbReference>
<dbReference type="SMART" id="SM00901">
    <property type="entry name" value="FRG"/>
    <property type="match status" value="1"/>
</dbReference>
<evidence type="ECO:0000313" key="3">
    <source>
        <dbReference type="Proteomes" id="UP000198964"/>
    </source>
</evidence>
<keyword evidence="3" id="KW-1185">Reference proteome</keyword>
<protein>
    <submittedName>
        <fullName evidence="2">FRG domain-containing protein</fullName>
    </submittedName>
</protein>
<dbReference type="InterPro" id="IPR014966">
    <property type="entry name" value="FRG-dom"/>
</dbReference>
<feature type="domain" description="FRG" evidence="1">
    <location>
        <begin position="47"/>
        <end position="160"/>
    </location>
</feature>
<dbReference type="AlphaFoldDB" id="A0A1I2LTR0"/>
<reference evidence="2 3" key="1">
    <citation type="submission" date="2016-10" db="EMBL/GenBank/DDBJ databases">
        <authorList>
            <person name="de Groot N.N."/>
        </authorList>
    </citation>
    <scope>NUCLEOTIDE SEQUENCE [LARGE SCALE GENOMIC DNA]</scope>
    <source>
        <strain evidence="2 3">CGMCC 1.9156</strain>
    </source>
</reference>
<proteinExistence type="predicted"/>
<evidence type="ECO:0000313" key="2">
    <source>
        <dbReference type="EMBL" id="SFF81790.1"/>
    </source>
</evidence>
<evidence type="ECO:0000259" key="1">
    <source>
        <dbReference type="SMART" id="SM00901"/>
    </source>
</evidence>
<gene>
    <name evidence="2" type="ORF">SAMN05216283_1171</name>
</gene>